<dbReference type="InterPro" id="IPR000620">
    <property type="entry name" value="EamA_dom"/>
</dbReference>
<dbReference type="SUPFAM" id="SSF103481">
    <property type="entry name" value="Multidrug resistance efflux transporter EmrE"/>
    <property type="match status" value="2"/>
</dbReference>
<feature type="transmembrane region" description="Helical" evidence="2">
    <location>
        <begin position="238"/>
        <end position="264"/>
    </location>
</feature>
<evidence type="ECO:0000259" key="3">
    <source>
        <dbReference type="Pfam" id="PF00892"/>
    </source>
</evidence>
<reference evidence="4 5" key="1">
    <citation type="submission" date="2022-06" db="EMBL/GenBank/DDBJ databases">
        <title>Genomic Encyclopedia of Archaeal and Bacterial Type Strains, Phase II (KMG-II): from individual species to whole genera.</title>
        <authorList>
            <person name="Goeker M."/>
        </authorList>
    </citation>
    <scope>NUCLEOTIDE SEQUENCE [LARGE SCALE GENOMIC DNA]</scope>
    <source>
        <strain evidence="4 5">DSM 44693</strain>
    </source>
</reference>
<keyword evidence="2" id="KW-0812">Transmembrane</keyword>
<comment type="caution">
    <text evidence="4">The sequence shown here is derived from an EMBL/GenBank/DDBJ whole genome shotgun (WGS) entry which is preliminary data.</text>
</comment>
<feature type="transmembrane region" description="Helical" evidence="2">
    <location>
        <begin position="208"/>
        <end position="226"/>
    </location>
</feature>
<sequence>MSESRRIHCGQGRDAVIDEHRRKGIMQRVTDRVNLALLAALTTVLLWASSFVVIRSVGEHFSPGALAFGRLLVGFIGLAVIALRFRRPLPRGRALGLVIGYGLLWFGAYTVLLNWAERHLDAGTAALLVNFAPILVAVFAGLFMGEGFPRPLVIGMVVAFAGVLLIAFGGSGGGSNDMLGVVLGLITAVLYAAGVLMQKVALKTVDAVTATWVGCLAGLVATIPFAPQAAREVVDAPVGAIVGVVFLGVGPTAIAFTTWAYALTRTDAGKMAATTLVVPAIAILLSWATLGEVPTAIGLVGGALCLGGVAWSRRRPKVAPTPVVDLDSSPVSG</sequence>
<keyword evidence="5" id="KW-1185">Reference proteome</keyword>
<evidence type="ECO:0000313" key="4">
    <source>
        <dbReference type="EMBL" id="MCP2175384.1"/>
    </source>
</evidence>
<evidence type="ECO:0000313" key="5">
    <source>
        <dbReference type="Proteomes" id="UP001206895"/>
    </source>
</evidence>
<comment type="similarity">
    <text evidence="1">Belongs to the EamA transporter family.</text>
</comment>
<dbReference type="InterPro" id="IPR037185">
    <property type="entry name" value="EmrE-like"/>
</dbReference>
<dbReference type="EMBL" id="JAMTCJ010000001">
    <property type="protein sequence ID" value="MCP2175384.1"/>
    <property type="molecule type" value="Genomic_DNA"/>
</dbReference>
<feature type="transmembrane region" description="Helical" evidence="2">
    <location>
        <begin position="178"/>
        <end position="196"/>
    </location>
</feature>
<dbReference type="Proteomes" id="UP001206895">
    <property type="component" value="Unassembled WGS sequence"/>
</dbReference>
<feature type="transmembrane region" description="Helical" evidence="2">
    <location>
        <begin position="33"/>
        <end position="54"/>
    </location>
</feature>
<feature type="transmembrane region" description="Helical" evidence="2">
    <location>
        <begin position="122"/>
        <end position="145"/>
    </location>
</feature>
<proteinExistence type="inferred from homology"/>
<evidence type="ECO:0000256" key="2">
    <source>
        <dbReference type="SAM" id="Phobius"/>
    </source>
</evidence>
<feature type="domain" description="EamA" evidence="3">
    <location>
        <begin position="35"/>
        <end position="167"/>
    </location>
</feature>
<dbReference type="PANTHER" id="PTHR12715:SF4">
    <property type="entry name" value="EAMA DOMAIN-CONTAINING PROTEIN"/>
    <property type="match status" value="1"/>
</dbReference>
<dbReference type="Pfam" id="PF00892">
    <property type="entry name" value="EamA"/>
    <property type="match status" value="2"/>
</dbReference>
<protein>
    <submittedName>
        <fullName evidence="4">Permease of the drug/metabolite transporter (DMT) superfamily</fullName>
    </submittedName>
</protein>
<keyword evidence="2" id="KW-0472">Membrane</keyword>
<feature type="transmembrane region" description="Helical" evidence="2">
    <location>
        <begin position="271"/>
        <end position="290"/>
    </location>
</feature>
<feature type="transmembrane region" description="Helical" evidence="2">
    <location>
        <begin position="296"/>
        <end position="312"/>
    </location>
</feature>
<keyword evidence="2" id="KW-1133">Transmembrane helix</keyword>
<feature type="domain" description="EamA" evidence="3">
    <location>
        <begin position="179"/>
        <end position="311"/>
    </location>
</feature>
<gene>
    <name evidence="4" type="ORF">LX13_001191</name>
</gene>
<accession>A0ABT1HB17</accession>
<feature type="transmembrane region" description="Helical" evidence="2">
    <location>
        <begin position="95"/>
        <end position="116"/>
    </location>
</feature>
<organism evidence="4 5">
    <name type="scientific">Williamsia maris</name>
    <dbReference type="NCBI Taxonomy" id="72806"/>
    <lineage>
        <taxon>Bacteria</taxon>
        <taxon>Bacillati</taxon>
        <taxon>Actinomycetota</taxon>
        <taxon>Actinomycetes</taxon>
        <taxon>Mycobacteriales</taxon>
        <taxon>Nocardiaceae</taxon>
        <taxon>Williamsia</taxon>
    </lineage>
</organism>
<evidence type="ECO:0000256" key="1">
    <source>
        <dbReference type="ARBA" id="ARBA00007362"/>
    </source>
</evidence>
<feature type="transmembrane region" description="Helical" evidence="2">
    <location>
        <begin position="60"/>
        <end position="83"/>
    </location>
</feature>
<name>A0ABT1HB17_9NOCA</name>
<dbReference type="PANTHER" id="PTHR12715">
    <property type="entry name" value="TRANSPORTER, DRUG/METABOLITE EXPORTER FAMILY"/>
    <property type="match status" value="1"/>
</dbReference>
<feature type="transmembrane region" description="Helical" evidence="2">
    <location>
        <begin position="152"/>
        <end position="172"/>
    </location>
</feature>
<dbReference type="InterPro" id="IPR052756">
    <property type="entry name" value="Alkyne_AA_exporter"/>
</dbReference>